<proteinExistence type="predicted"/>
<comment type="caution">
    <text evidence="2">The sequence shown here is derived from an EMBL/GenBank/DDBJ whole genome shotgun (WGS) entry which is preliminary data.</text>
</comment>
<evidence type="ECO:0000256" key="1">
    <source>
        <dbReference type="SAM" id="Phobius"/>
    </source>
</evidence>
<feature type="transmembrane region" description="Helical" evidence="1">
    <location>
        <begin position="122"/>
        <end position="144"/>
    </location>
</feature>
<keyword evidence="1" id="KW-0472">Membrane</keyword>
<evidence type="ECO:0000313" key="3">
    <source>
        <dbReference type="Proteomes" id="UP001529421"/>
    </source>
</evidence>
<keyword evidence="1" id="KW-0812">Transmembrane</keyword>
<dbReference type="RefSeq" id="WP_289545072.1">
    <property type="nucleotide sequence ID" value="NZ_JAUDDZ010000006.1"/>
</dbReference>
<evidence type="ECO:0000313" key="2">
    <source>
        <dbReference type="EMBL" id="MDM8274987.1"/>
    </source>
</evidence>
<sequence>MSLDMGGIISQMGVVSLPILLGYVLHRLGILGGEFDRRLTTLVLDIALLYAVIASVLGNVFMFTVGAGMFRTRGLARAADAGTRPRAGRARRLASVLASLKTPTIVAGVATLVLALVGVSDLGIVGSAMSVVGQMSTPAALLIVGSSLAQYDPLEMVSNPHSYVATAAAVASAQSDVELPDAEAKHMHRIEPLARLRQQQGE</sequence>
<feature type="transmembrane region" description="Helical" evidence="1">
    <location>
        <begin position="7"/>
        <end position="26"/>
    </location>
</feature>
<feature type="transmembrane region" description="Helical" evidence="1">
    <location>
        <begin position="46"/>
        <end position="72"/>
    </location>
</feature>
<feature type="transmembrane region" description="Helical" evidence="1">
    <location>
        <begin position="93"/>
        <end position="116"/>
    </location>
</feature>
<organism evidence="2 3">
    <name type="scientific">Enorma phocaeensis</name>
    <dbReference type="NCBI Taxonomy" id="1871019"/>
    <lineage>
        <taxon>Bacteria</taxon>
        <taxon>Bacillati</taxon>
        <taxon>Actinomycetota</taxon>
        <taxon>Coriobacteriia</taxon>
        <taxon>Coriobacteriales</taxon>
        <taxon>Coriobacteriaceae</taxon>
        <taxon>Enorma</taxon>
    </lineage>
</organism>
<keyword evidence="3" id="KW-1185">Reference proteome</keyword>
<dbReference type="Proteomes" id="UP001529421">
    <property type="component" value="Unassembled WGS sequence"/>
</dbReference>
<protein>
    <submittedName>
        <fullName evidence="2">Uncharacterized protein</fullName>
    </submittedName>
</protein>
<reference evidence="3" key="1">
    <citation type="submission" date="2023-06" db="EMBL/GenBank/DDBJ databases">
        <title>Identification and characterization of horizontal gene transfer across gut microbiota members of farm animals based on homology search.</title>
        <authorList>
            <person name="Zeman M."/>
            <person name="Kubasova T."/>
            <person name="Jahodarova E."/>
            <person name="Nykrynova M."/>
            <person name="Rychlik I."/>
        </authorList>
    </citation>
    <scope>NUCLEOTIDE SEQUENCE [LARGE SCALE GENOMIC DNA]</scope>
    <source>
        <strain evidence="3">154_Feed</strain>
    </source>
</reference>
<gene>
    <name evidence="2" type="ORF">QUW28_05660</name>
</gene>
<keyword evidence="1" id="KW-1133">Transmembrane helix</keyword>
<name>A0ABT7V907_9ACTN</name>
<dbReference type="EMBL" id="JAUDDZ010000006">
    <property type="protein sequence ID" value="MDM8274987.1"/>
    <property type="molecule type" value="Genomic_DNA"/>
</dbReference>
<accession>A0ABT7V907</accession>